<comment type="caution">
    <text evidence="3">The sequence shown here is derived from an EMBL/GenBank/DDBJ whole genome shotgun (WGS) entry which is preliminary data.</text>
</comment>
<dbReference type="GO" id="GO:0008654">
    <property type="term" value="P:phospholipid biosynthetic process"/>
    <property type="evidence" value="ECO:0007669"/>
    <property type="project" value="TreeGrafter"/>
</dbReference>
<dbReference type="Proteomes" id="UP000237662">
    <property type="component" value="Unassembled WGS sequence"/>
</dbReference>
<evidence type="ECO:0000256" key="1">
    <source>
        <dbReference type="SAM" id="Phobius"/>
    </source>
</evidence>
<sequence>MSKPFFWVLHFMSRWMLRIFYPSMETEGVAYANHPGPTLLCGNHPNTLADPLMAGIHLDHQTYFLANAGLWMNPAMAFVIDPFCIPVARPKDKEAGADKGGKDEVFNRTFQALETGKIMYIAPEAYSELERKLRKIKAGAASLALEGEARNDWKLGVTLQPVGVNYESPTTCFSRAFVRYGEPIHAAEWREQYEKSPMRAVRGLTNLLSDRMQDLLIHTKDKTEERCLRRIDRSVQNDKPMPVSGHHYRTKNILTWLRSLPEAEREELCGITGKYDNLLRESGQLDLEFSTHPRRKLSVGLLLALPLFLYGWLNHLPWLLLIRGIWNALGIDRGYKATFQTLASWFLLPLLYLVQTLVFNWVFPEAMGWLYLLSLPVSGLFALRYWVTYRAFWAGRFSGSSRHDSELRDLRHRMLARLPHFEAAVPHTAEPATRIS</sequence>
<evidence type="ECO:0000313" key="3">
    <source>
        <dbReference type="EMBL" id="PPK85562.1"/>
    </source>
</evidence>
<dbReference type="EMBL" id="PTJC01000006">
    <property type="protein sequence ID" value="PPK85562.1"/>
    <property type="molecule type" value="Genomic_DNA"/>
</dbReference>
<organism evidence="3 4">
    <name type="scientific">Neolewinella xylanilytica</name>
    <dbReference type="NCBI Taxonomy" id="1514080"/>
    <lineage>
        <taxon>Bacteria</taxon>
        <taxon>Pseudomonadati</taxon>
        <taxon>Bacteroidota</taxon>
        <taxon>Saprospiria</taxon>
        <taxon>Saprospirales</taxon>
        <taxon>Lewinellaceae</taxon>
        <taxon>Neolewinella</taxon>
    </lineage>
</organism>
<dbReference type="PANTHER" id="PTHR31605">
    <property type="entry name" value="GLYCEROL-3-PHOSPHATE O-ACYLTRANSFERASE 1"/>
    <property type="match status" value="1"/>
</dbReference>
<feature type="domain" description="Phospholipid/glycerol acyltransferase" evidence="2">
    <location>
        <begin position="38"/>
        <end position="167"/>
    </location>
</feature>
<feature type="transmembrane region" description="Helical" evidence="1">
    <location>
        <begin position="297"/>
        <end position="321"/>
    </location>
</feature>
<keyword evidence="3" id="KW-0012">Acyltransferase</keyword>
<dbReference type="OrthoDB" id="9806008at2"/>
<dbReference type="PANTHER" id="PTHR31605:SF0">
    <property type="entry name" value="GLYCEROL-3-PHOSPHATE O-ACYLTRANSFERASE 1"/>
    <property type="match status" value="1"/>
</dbReference>
<dbReference type="InterPro" id="IPR002123">
    <property type="entry name" value="Plipid/glycerol_acylTrfase"/>
</dbReference>
<dbReference type="SUPFAM" id="SSF69593">
    <property type="entry name" value="Glycerol-3-phosphate (1)-acyltransferase"/>
    <property type="match status" value="1"/>
</dbReference>
<protein>
    <submittedName>
        <fullName evidence="3">Acyltransferase-like protein</fullName>
    </submittedName>
</protein>
<keyword evidence="1" id="KW-0812">Transmembrane</keyword>
<evidence type="ECO:0000313" key="4">
    <source>
        <dbReference type="Proteomes" id="UP000237662"/>
    </source>
</evidence>
<dbReference type="Pfam" id="PF01553">
    <property type="entry name" value="Acyltransferase"/>
    <property type="match status" value="1"/>
</dbReference>
<dbReference type="GO" id="GO:0004366">
    <property type="term" value="F:glycerol-3-phosphate O-acyltransferase activity"/>
    <property type="evidence" value="ECO:0007669"/>
    <property type="project" value="TreeGrafter"/>
</dbReference>
<dbReference type="InterPro" id="IPR052744">
    <property type="entry name" value="GPAT/DAPAT"/>
</dbReference>
<reference evidence="3 4" key="1">
    <citation type="submission" date="2018-02" db="EMBL/GenBank/DDBJ databases">
        <title>Genomic Encyclopedia of Archaeal and Bacterial Type Strains, Phase II (KMG-II): from individual species to whole genera.</title>
        <authorList>
            <person name="Goeker M."/>
        </authorList>
    </citation>
    <scope>NUCLEOTIDE SEQUENCE [LARGE SCALE GENOMIC DNA]</scope>
    <source>
        <strain evidence="3 4">DSM 29526</strain>
    </source>
</reference>
<keyword evidence="4" id="KW-1185">Reference proteome</keyword>
<dbReference type="SMART" id="SM00563">
    <property type="entry name" value="PlsC"/>
    <property type="match status" value="1"/>
</dbReference>
<accession>A0A2S6I2Z8</accession>
<evidence type="ECO:0000259" key="2">
    <source>
        <dbReference type="SMART" id="SM00563"/>
    </source>
</evidence>
<gene>
    <name evidence="3" type="ORF">CLV84_2463</name>
</gene>
<feature type="transmembrane region" description="Helical" evidence="1">
    <location>
        <begin position="342"/>
        <end position="363"/>
    </location>
</feature>
<dbReference type="RefSeq" id="WP_104420056.1">
    <property type="nucleotide sequence ID" value="NZ_PTJC01000006.1"/>
</dbReference>
<keyword evidence="1" id="KW-0472">Membrane</keyword>
<feature type="transmembrane region" description="Helical" evidence="1">
    <location>
        <begin position="369"/>
        <end position="387"/>
    </location>
</feature>
<keyword evidence="3" id="KW-0808">Transferase</keyword>
<dbReference type="GO" id="GO:0016287">
    <property type="term" value="F:glycerone-phosphate O-acyltransferase activity"/>
    <property type="evidence" value="ECO:0007669"/>
    <property type="project" value="TreeGrafter"/>
</dbReference>
<proteinExistence type="predicted"/>
<dbReference type="AlphaFoldDB" id="A0A2S6I2Z8"/>
<keyword evidence="1" id="KW-1133">Transmembrane helix</keyword>
<name>A0A2S6I2Z8_9BACT</name>